<dbReference type="PANTHER" id="PTHR15922">
    <property type="entry name" value="NEUROBLASTOMA-AMPLIFIED SEQUENCE"/>
    <property type="match status" value="1"/>
</dbReference>
<dbReference type="PANTHER" id="PTHR15922:SF2">
    <property type="entry name" value="NBAS SUBUNIT OF NRZ TETHERING COMPLEX"/>
    <property type="match status" value="1"/>
</dbReference>
<comment type="caution">
    <text evidence="2">The sequence shown here is derived from an EMBL/GenBank/DDBJ whole genome shotgun (WGS) entry which is preliminary data.</text>
</comment>
<dbReference type="GO" id="GO:0006890">
    <property type="term" value="P:retrograde vesicle-mediated transport, Golgi to endoplasmic reticulum"/>
    <property type="evidence" value="ECO:0007669"/>
    <property type="project" value="TreeGrafter"/>
</dbReference>
<dbReference type="EMBL" id="JAODUO010001056">
    <property type="protein sequence ID" value="KAK2171519.1"/>
    <property type="molecule type" value="Genomic_DNA"/>
</dbReference>
<proteinExistence type="predicted"/>
<feature type="domain" description="NBAS subunit of NRZ tethering complex C-terminal" evidence="1">
    <location>
        <begin position="117"/>
        <end position="227"/>
    </location>
</feature>
<reference evidence="2" key="1">
    <citation type="journal article" date="2023" name="Mol. Biol. Evol.">
        <title>Third-Generation Sequencing Reveals the Adaptive Role of the Epigenome in Three Deep-Sea Polychaetes.</title>
        <authorList>
            <person name="Perez M."/>
            <person name="Aroh O."/>
            <person name="Sun Y."/>
            <person name="Lan Y."/>
            <person name="Juniper S.K."/>
            <person name="Young C.R."/>
            <person name="Angers B."/>
            <person name="Qian P.Y."/>
        </authorList>
    </citation>
    <scope>NUCLEOTIDE SEQUENCE</scope>
    <source>
        <strain evidence="2">R07B-5</strain>
    </source>
</reference>
<dbReference type="InterPro" id="IPR054751">
    <property type="entry name" value="NBAS_C"/>
</dbReference>
<evidence type="ECO:0000259" key="1">
    <source>
        <dbReference type="Pfam" id="PF22913"/>
    </source>
</evidence>
<dbReference type="Proteomes" id="UP001209878">
    <property type="component" value="Unassembled WGS sequence"/>
</dbReference>
<gene>
    <name evidence="2" type="ORF">NP493_1055g01012</name>
</gene>
<organism evidence="2 3">
    <name type="scientific">Ridgeia piscesae</name>
    <name type="common">Tubeworm</name>
    <dbReference type="NCBI Taxonomy" id="27915"/>
    <lineage>
        <taxon>Eukaryota</taxon>
        <taxon>Metazoa</taxon>
        <taxon>Spiralia</taxon>
        <taxon>Lophotrochozoa</taxon>
        <taxon>Annelida</taxon>
        <taxon>Polychaeta</taxon>
        <taxon>Sedentaria</taxon>
        <taxon>Canalipalpata</taxon>
        <taxon>Sabellida</taxon>
        <taxon>Siboglinidae</taxon>
        <taxon>Ridgeia</taxon>
    </lineage>
</organism>
<evidence type="ECO:0000313" key="3">
    <source>
        <dbReference type="Proteomes" id="UP001209878"/>
    </source>
</evidence>
<evidence type="ECO:0000313" key="2">
    <source>
        <dbReference type="EMBL" id="KAK2171519.1"/>
    </source>
</evidence>
<protein>
    <recommendedName>
        <fullName evidence="1">NBAS subunit of NRZ tethering complex C-terminal domain-containing protein</fullName>
    </recommendedName>
</protein>
<dbReference type="Pfam" id="PF22913">
    <property type="entry name" value="NBAS_11th"/>
    <property type="match status" value="1"/>
</dbReference>
<accession>A0AAD9NLG4</accession>
<keyword evidence="3" id="KW-1185">Reference proteome</keyword>
<dbReference type="GO" id="GO:0000149">
    <property type="term" value="F:SNARE binding"/>
    <property type="evidence" value="ECO:0007669"/>
    <property type="project" value="TreeGrafter"/>
</dbReference>
<dbReference type="AlphaFoldDB" id="A0AAD9NLG4"/>
<sequence length="306" mass="34754">MCVFRADWVHRFVACSDYMHKLLPIDVTQFIDAIVFVPRSLQQLPFDARREIVRRTLKYSRQISGKKKKPESVSAEVTWDDVSQHLQQSLTHLKTLPRLLPSADIPYRHMPKNTTPKLWQLLLGMVVDGQCPTRVDSVLQVVRVKDWSTRRVVSEAVALIVVTLRQDPMEILQRIIDQVSQHQNDGGTLVGSEDVMSEIRPFCSNSAIEVKLRLSILKILEQSFSLSDEDLQLLILYRTQAVVAAAWPDLQVAEDNISSDGKRSELFYKLLDGSTGISQFLTLSDLLKVWPPLSGSPGQYVSLYCH</sequence>
<dbReference type="GO" id="GO:0070939">
    <property type="term" value="C:Dsl1/NZR complex"/>
    <property type="evidence" value="ECO:0007669"/>
    <property type="project" value="TreeGrafter"/>
</dbReference>
<name>A0AAD9NLG4_RIDPI</name>